<dbReference type="AlphaFoldDB" id="H2XW05"/>
<reference evidence="2" key="3">
    <citation type="submission" date="2025-09" db="UniProtKB">
        <authorList>
            <consortium name="Ensembl"/>
        </authorList>
    </citation>
    <scope>IDENTIFICATION</scope>
</reference>
<accession>H2XW05</accession>
<reference evidence="3" key="1">
    <citation type="journal article" date="2002" name="Science">
        <title>The draft genome of Ciona intestinalis: insights into chordate and vertebrate origins.</title>
        <authorList>
            <person name="Dehal P."/>
            <person name="Satou Y."/>
            <person name="Campbell R.K."/>
            <person name="Chapman J."/>
            <person name="Degnan B."/>
            <person name="De Tomaso A."/>
            <person name="Davidson B."/>
            <person name="Di Gregorio A."/>
            <person name="Gelpke M."/>
            <person name="Goodstein D.M."/>
            <person name="Harafuji N."/>
            <person name="Hastings K.E."/>
            <person name="Ho I."/>
            <person name="Hotta K."/>
            <person name="Huang W."/>
            <person name="Kawashima T."/>
            <person name="Lemaire P."/>
            <person name="Martinez D."/>
            <person name="Meinertzhagen I.A."/>
            <person name="Necula S."/>
            <person name="Nonaka M."/>
            <person name="Putnam N."/>
            <person name="Rash S."/>
            <person name="Saiga H."/>
            <person name="Satake M."/>
            <person name="Terry A."/>
            <person name="Yamada L."/>
            <person name="Wang H.G."/>
            <person name="Awazu S."/>
            <person name="Azumi K."/>
            <person name="Boore J."/>
            <person name="Branno M."/>
            <person name="Chin-Bow S."/>
            <person name="DeSantis R."/>
            <person name="Doyle S."/>
            <person name="Francino P."/>
            <person name="Keys D.N."/>
            <person name="Haga S."/>
            <person name="Hayashi H."/>
            <person name="Hino K."/>
            <person name="Imai K.S."/>
            <person name="Inaba K."/>
            <person name="Kano S."/>
            <person name="Kobayashi K."/>
            <person name="Kobayashi M."/>
            <person name="Lee B.I."/>
            <person name="Makabe K.W."/>
            <person name="Manohar C."/>
            <person name="Matassi G."/>
            <person name="Medina M."/>
            <person name="Mochizuki Y."/>
            <person name="Mount S."/>
            <person name="Morishita T."/>
            <person name="Miura S."/>
            <person name="Nakayama A."/>
            <person name="Nishizaka S."/>
            <person name="Nomoto H."/>
            <person name="Ohta F."/>
            <person name="Oishi K."/>
            <person name="Rigoutsos I."/>
            <person name="Sano M."/>
            <person name="Sasaki A."/>
            <person name="Sasakura Y."/>
            <person name="Shoguchi E."/>
            <person name="Shin-i T."/>
            <person name="Spagnuolo A."/>
            <person name="Stainier D."/>
            <person name="Suzuki M.M."/>
            <person name="Tassy O."/>
            <person name="Takatori N."/>
            <person name="Tokuoka M."/>
            <person name="Yagi K."/>
            <person name="Yoshizaki F."/>
            <person name="Wada S."/>
            <person name="Zhang C."/>
            <person name="Hyatt P.D."/>
            <person name="Larimer F."/>
            <person name="Detter C."/>
            <person name="Doggett N."/>
            <person name="Glavina T."/>
            <person name="Hawkins T."/>
            <person name="Richardson P."/>
            <person name="Lucas S."/>
            <person name="Kohara Y."/>
            <person name="Levine M."/>
            <person name="Satoh N."/>
            <person name="Rokhsar D.S."/>
        </authorList>
    </citation>
    <scope>NUCLEOTIDE SEQUENCE [LARGE SCALE GENOMIC DNA]</scope>
</reference>
<keyword evidence="3" id="KW-1185">Reference proteome</keyword>
<evidence type="ECO:0000313" key="2">
    <source>
        <dbReference type="Ensembl" id="ENSCINP00000033839.1"/>
    </source>
</evidence>
<name>H2XW05_CIOIN</name>
<organism evidence="2 3">
    <name type="scientific">Ciona intestinalis</name>
    <name type="common">Transparent sea squirt</name>
    <name type="synonym">Ascidia intestinalis</name>
    <dbReference type="NCBI Taxonomy" id="7719"/>
    <lineage>
        <taxon>Eukaryota</taxon>
        <taxon>Metazoa</taxon>
        <taxon>Chordata</taxon>
        <taxon>Tunicata</taxon>
        <taxon>Ascidiacea</taxon>
        <taxon>Phlebobranchia</taxon>
        <taxon>Cionidae</taxon>
        <taxon>Ciona</taxon>
    </lineage>
</organism>
<dbReference type="Proteomes" id="UP000008144">
    <property type="component" value="Unassembled WGS sequence"/>
</dbReference>
<feature type="compositionally biased region" description="Polar residues" evidence="1">
    <location>
        <begin position="39"/>
        <end position="88"/>
    </location>
</feature>
<dbReference type="InParanoid" id="H2XW05"/>
<reference evidence="2" key="2">
    <citation type="submission" date="2025-08" db="UniProtKB">
        <authorList>
            <consortium name="Ensembl"/>
        </authorList>
    </citation>
    <scope>IDENTIFICATION</scope>
</reference>
<sequence>MADSSKSKRTGLRQPTTVSVNRKSRSFNANDKNRINLDDASNGSVSRLSPTSPVNVFNGASPQSRIAEPSATSPWRSKSMSAKHSATTRLLAPKSHTPTLQTFKPNTVTSQSSNPSSSAASMTSESSLADIDTKQIYGAGDVSTGTSRLHRATRKPPTANGSRIEM</sequence>
<dbReference type="Ensembl" id="ENSCINT00000030552.1">
    <property type="protein sequence ID" value="ENSCINP00000033839.1"/>
    <property type="gene ID" value="ENSCING00000019341.1"/>
</dbReference>
<feature type="compositionally biased region" description="Low complexity" evidence="1">
    <location>
        <begin position="110"/>
        <end position="129"/>
    </location>
</feature>
<evidence type="ECO:0000313" key="3">
    <source>
        <dbReference type="Proteomes" id="UP000008144"/>
    </source>
</evidence>
<evidence type="ECO:0000256" key="1">
    <source>
        <dbReference type="SAM" id="MobiDB-lite"/>
    </source>
</evidence>
<feature type="compositionally biased region" description="Polar residues" evidence="1">
    <location>
        <begin position="13"/>
        <end position="30"/>
    </location>
</feature>
<feature type="compositionally biased region" description="Polar residues" evidence="1">
    <location>
        <begin position="96"/>
        <end position="109"/>
    </location>
</feature>
<dbReference type="HOGENOM" id="CLU_1606375_0_0_1"/>
<protein>
    <submittedName>
        <fullName evidence="2">Uncharacterized protein</fullName>
    </submittedName>
</protein>
<dbReference type="GeneTree" id="ENSGT00940000168701"/>
<feature type="region of interest" description="Disordered" evidence="1">
    <location>
        <begin position="1"/>
        <end position="166"/>
    </location>
</feature>
<proteinExistence type="predicted"/>